<dbReference type="EMBL" id="BBJU01000015">
    <property type="protein sequence ID" value="GAK71135.1"/>
    <property type="molecule type" value="Genomic_DNA"/>
</dbReference>
<proteinExistence type="predicted"/>
<dbReference type="AlphaFoldDB" id="A0A081CWT9"/>
<dbReference type="eggNOG" id="ENOG5033BZ7">
    <property type="taxonomic scope" value="Bacteria"/>
</dbReference>
<dbReference type="NCBIfam" id="TIGR01560">
    <property type="entry name" value="put_DNA_pack"/>
    <property type="match status" value="1"/>
</dbReference>
<dbReference type="InterPro" id="IPR021146">
    <property type="entry name" value="Phage_gp6-like_head-tail"/>
</dbReference>
<protein>
    <recommendedName>
        <fullName evidence="3">Phage DNA packaging protein</fullName>
    </recommendedName>
</protein>
<evidence type="ECO:0000313" key="1">
    <source>
        <dbReference type="EMBL" id="GAK71135.1"/>
    </source>
</evidence>
<name>A0A081CWT9_9HYPH</name>
<organism evidence="1 2">
    <name type="scientific">Agrobacterium rubi TR3 = NBRC 13261</name>
    <dbReference type="NCBI Taxonomy" id="1368415"/>
    <lineage>
        <taxon>Bacteria</taxon>
        <taxon>Pseudomonadati</taxon>
        <taxon>Pseudomonadota</taxon>
        <taxon>Alphaproteobacteria</taxon>
        <taxon>Hyphomicrobiales</taxon>
        <taxon>Rhizobiaceae</taxon>
        <taxon>Rhizobium/Agrobacterium group</taxon>
        <taxon>Agrobacterium</taxon>
    </lineage>
</organism>
<dbReference type="Proteomes" id="UP000028701">
    <property type="component" value="Unassembled WGS sequence"/>
</dbReference>
<comment type="caution">
    <text evidence="1">The sequence shown here is derived from an EMBL/GenBank/DDBJ whole genome shotgun (WGS) entry which is preliminary data.</text>
</comment>
<dbReference type="CDD" id="cd08054">
    <property type="entry name" value="gp6"/>
    <property type="match status" value="1"/>
</dbReference>
<accession>A0A081CWT9</accession>
<dbReference type="Gene3D" id="1.10.3230.30">
    <property type="entry name" value="Phage gp6-like head-tail connector protein"/>
    <property type="match status" value="1"/>
</dbReference>
<dbReference type="Pfam" id="PF05135">
    <property type="entry name" value="Phage_connect_1"/>
    <property type="match status" value="1"/>
</dbReference>
<dbReference type="InterPro" id="IPR006450">
    <property type="entry name" value="Phage_HK97_gp6-like"/>
</dbReference>
<dbReference type="RefSeq" id="WP_045230695.1">
    <property type="nucleotide sequence ID" value="NZ_BBJU01000015.1"/>
</dbReference>
<evidence type="ECO:0000313" key="2">
    <source>
        <dbReference type="Proteomes" id="UP000028701"/>
    </source>
</evidence>
<gene>
    <name evidence="1" type="ORF">RRU01S_15_00600</name>
</gene>
<reference evidence="1 2" key="1">
    <citation type="submission" date="2014-08" db="EMBL/GenBank/DDBJ databases">
        <title>Whole genome shotgun sequence of Rhizobium rubi NBRC 13261.</title>
        <authorList>
            <person name="Katano-Makiyama Y."/>
            <person name="Hosoyama A."/>
            <person name="Hashimoto M."/>
            <person name="Hosoyama Y."/>
            <person name="Noguchi M."/>
            <person name="Tsuchikane K."/>
            <person name="Uohara A."/>
            <person name="Ohji S."/>
            <person name="Ichikawa N."/>
            <person name="Kimura A."/>
            <person name="Yamazoe A."/>
            <person name="Fujita N."/>
        </authorList>
    </citation>
    <scope>NUCLEOTIDE SEQUENCE [LARGE SCALE GENOMIC DNA]</scope>
    <source>
        <strain evidence="1 2">NBRC 13261</strain>
    </source>
</reference>
<evidence type="ECO:0008006" key="3">
    <source>
        <dbReference type="Google" id="ProtNLM"/>
    </source>
</evidence>
<sequence length="100" mass="11492">MTGITPELAKQHMRVDHSEEDALIMLYIEAAEQYVSNYIGRSLDDFDPFPADLKIAILRLVAFYYEVRNVTTFGMSSQIAPQTITQTLDSYRLAWFHDGE</sequence>
<dbReference type="OrthoDB" id="7307102at2"/>